<gene>
    <name evidence="2" type="ORF">PTD2_16451</name>
</gene>
<feature type="transmembrane region" description="Helical" evidence="1">
    <location>
        <begin position="36"/>
        <end position="59"/>
    </location>
</feature>
<evidence type="ECO:0000256" key="1">
    <source>
        <dbReference type="SAM" id="Phobius"/>
    </source>
</evidence>
<dbReference type="STRING" id="87626.PTD2_16451"/>
<dbReference type="Proteomes" id="UP000006201">
    <property type="component" value="Unassembled WGS sequence"/>
</dbReference>
<proteinExistence type="predicted"/>
<evidence type="ECO:0000313" key="3">
    <source>
        <dbReference type="Proteomes" id="UP000006201"/>
    </source>
</evidence>
<keyword evidence="3" id="KW-1185">Reference proteome</keyword>
<organism evidence="2 3">
    <name type="scientific">Pseudoalteromonas tunicata D2</name>
    <dbReference type="NCBI Taxonomy" id="87626"/>
    <lineage>
        <taxon>Bacteria</taxon>
        <taxon>Pseudomonadati</taxon>
        <taxon>Pseudomonadota</taxon>
        <taxon>Gammaproteobacteria</taxon>
        <taxon>Alteromonadales</taxon>
        <taxon>Pseudoalteromonadaceae</taxon>
        <taxon>Pseudoalteromonas</taxon>
    </lineage>
</organism>
<evidence type="ECO:0008006" key="4">
    <source>
        <dbReference type="Google" id="ProtNLM"/>
    </source>
</evidence>
<dbReference type="EMBL" id="AAOH01000009">
    <property type="protein sequence ID" value="EAR26753.1"/>
    <property type="molecule type" value="Genomic_DNA"/>
</dbReference>
<name>A4CEM4_9GAMM</name>
<dbReference type="InterPro" id="IPR021344">
    <property type="entry name" value="DUF2970"/>
</dbReference>
<evidence type="ECO:0000313" key="2">
    <source>
        <dbReference type="EMBL" id="EAR26753.1"/>
    </source>
</evidence>
<keyword evidence="1" id="KW-0472">Membrane</keyword>
<reference evidence="2 3" key="1">
    <citation type="submission" date="2006-02" db="EMBL/GenBank/DDBJ databases">
        <authorList>
            <person name="Moran M.A."/>
            <person name="Kjelleberg S."/>
            <person name="Egan S."/>
            <person name="Saunders N."/>
            <person name="Thomas T."/>
            <person name="Ferriera S."/>
            <person name="Johnson J."/>
            <person name="Kravitz S."/>
            <person name="Halpern A."/>
            <person name="Remington K."/>
            <person name="Beeson K."/>
            <person name="Tran B."/>
            <person name="Rogers Y.-H."/>
            <person name="Friedman R."/>
            <person name="Venter J.C."/>
        </authorList>
    </citation>
    <scope>NUCLEOTIDE SEQUENCE [LARGE SCALE GENOMIC DNA]</scope>
    <source>
        <strain evidence="2 3">D2</strain>
    </source>
</reference>
<comment type="caution">
    <text evidence="2">The sequence shown here is derived from an EMBL/GenBank/DDBJ whole genome shotgun (WGS) entry which is preliminary data.</text>
</comment>
<keyword evidence="1" id="KW-1133">Transmembrane helix</keyword>
<dbReference type="AlphaFoldDB" id="A4CEM4"/>
<sequence>MNRFIAILQSVFAGFLGVQSEQKRKQDFQELSPLPIIITALIALILFIGLIYGFVQLVVP</sequence>
<accession>A4CEM4</accession>
<dbReference type="OrthoDB" id="5625885at2"/>
<protein>
    <recommendedName>
        <fullName evidence="4">DUF2970 domain-containing protein</fullName>
    </recommendedName>
</protein>
<dbReference type="Pfam" id="PF11174">
    <property type="entry name" value="DUF2970"/>
    <property type="match status" value="1"/>
</dbReference>
<keyword evidence="1" id="KW-0812">Transmembrane</keyword>
<dbReference type="HOGENOM" id="CLU_180692_2_1_6"/>